<comment type="similarity">
    <text evidence="1">Belongs to the AHA1 family.</text>
</comment>
<reference evidence="3 4" key="1">
    <citation type="journal article" date="2016" name="Nat. Commun.">
        <title>Thousands of microbial genomes shed light on interconnected biogeochemical processes in an aquifer system.</title>
        <authorList>
            <person name="Anantharaman K."/>
            <person name="Brown C.T."/>
            <person name="Hug L.A."/>
            <person name="Sharon I."/>
            <person name="Castelle C.J."/>
            <person name="Probst A.J."/>
            <person name="Thomas B.C."/>
            <person name="Singh A."/>
            <person name="Wilkins M.J."/>
            <person name="Karaoz U."/>
            <person name="Brodie E.L."/>
            <person name="Williams K.H."/>
            <person name="Hubbard S.S."/>
            <person name="Banfield J.F."/>
        </authorList>
    </citation>
    <scope>NUCLEOTIDE SEQUENCE [LARGE SCALE GENOMIC DNA]</scope>
</reference>
<dbReference type="SUPFAM" id="SSF55961">
    <property type="entry name" value="Bet v1-like"/>
    <property type="match status" value="1"/>
</dbReference>
<dbReference type="STRING" id="1797263.A2397_01185"/>
<name>A0A1F4ZYS7_9BACT</name>
<dbReference type="Proteomes" id="UP000176424">
    <property type="component" value="Unassembled WGS sequence"/>
</dbReference>
<dbReference type="InterPro" id="IPR013538">
    <property type="entry name" value="ASHA1/2-like_C"/>
</dbReference>
<dbReference type="Pfam" id="PF08327">
    <property type="entry name" value="AHSA1"/>
    <property type="match status" value="1"/>
</dbReference>
<protein>
    <submittedName>
        <fullName evidence="3">Polyketide cyclase</fullName>
    </submittedName>
</protein>
<dbReference type="InterPro" id="IPR023393">
    <property type="entry name" value="START-like_dom_sf"/>
</dbReference>
<dbReference type="AlphaFoldDB" id="A0A1F4ZYS7"/>
<dbReference type="EMBL" id="MEXR01000003">
    <property type="protein sequence ID" value="OGD10574.1"/>
    <property type="molecule type" value="Genomic_DNA"/>
</dbReference>
<organism evidence="3 4">
    <name type="scientific">Candidatus Amesbacteria bacterium RIFOXYB1_FULL_44_23</name>
    <dbReference type="NCBI Taxonomy" id="1797263"/>
    <lineage>
        <taxon>Bacteria</taxon>
        <taxon>Candidatus Amesiibacteriota</taxon>
    </lineage>
</organism>
<evidence type="ECO:0000259" key="2">
    <source>
        <dbReference type="Pfam" id="PF08327"/>
    </source>
</evidence>
<sequence>MIKNPITVEVVVKAPIEKVWEYWNGPEHIIHWAFASTDWEAPNAENDLRVGGRFKTHMAAKDSSESFDFTGTYTVLIEQELIEYDLSDNRHVKVVFSEVPEGVMITQTFELENENPEEMQKTGWQAVLNNFKKYTEGENHLNTD</sequence>
<evidence type="ECO:0000256" key="1">
    <source>
        <dbReference type="ARBA" id="ARBA00006817"/>
    </source>
</evidence>
<gene>
    <name evidence="3" type="ORF">A2397_01185</name>
</gene>
<proteinExistence type="inferred from homology"/>
<comment type="caution">
    <text evidence="3">The sequence shown here is derived from an EMBL/GenBank/DDBJ whole genome shotgun (WGS) entry which is preliminary data.</text>
</comment>
<dbReference type="Gene3D" id="3.30.530.20">
    <property type="match status" value="1"/>
</dbReference>
<evidence type="ECO:0000313" key="3">
    <source>
        <dbReference type="EMBL" id="OGD10574.1"/>
    </source>
</evidence>
<accession>A0A1F4ZYS7</accession>
<evidence type="ECO:0000313" key="4">
    <source>
        <dbReference type="Proteomes" id="UP000176424"/>
    </source>
</evidence>
<feature type="domain" description="Activator of Hsp90 ATPase homologue 1/2-like C-terminal" evidence="2">
    <location>
        <begin position="13"/>
        <end position="135"/>
    </location>
</feature>